<accession>A0A4R6WL28</accession>
<evidence type="ECO:0000313" key="2">
    <source>
        <dbReference type="Proteomes" id="UP000295292"/>
    </source>
</evidence>
<gene>
    <name evidence="1" type="ORF">CLV99_0869</name>
</gene>
<dbReference type="Proteomes" id="UP000295292">
    <property type="component" value="Unassembled WGS sequence"/>
</dbReference>
<dbReference type="OrthoDB" id="1239452at2"/>
<dbReference type="AlphaFoldDB" id="A0A4R6WL28"/>
<reference evidence="1 2" key="1">
    <citation type="submission" date="2019-03" db="EMBL/GenBank/DDBJ databases">
        <title>Genomic Encyclopedia of Archaeal and Bacterial Type Strains, Phase II (KMG-II): from individual species to whole genera.</title>
        <authorList>
            <person name="Goeker M."/>
        </authorList>
    </citation>
    <scope>NUCLEOTIDE SEQUENCE [LARGE SCALE GENOMIC DNA]</scope>
    <source>
        <strain evidence="1 2">DSM 28353</strain>
    </source>
</reference>
<name>A0A4R6WL28_9SPHI</name>
<keyword evidence="2" id="KW-1185">Reference proteome</keyword>
<evidence type="ECO:0000313" key="1">
    <source>
        <dbReference type="EMBL" id="TDQ79432.1"/>
    </source>
</evidence>
<proteinExistence type="predicted"/>
<protein>
    <submittedName>
        <fullName evidence="1">Uncharacterized protein</fullName>
    </submittedName>
</protein>
<dbReference type="RefSeq" id="WP_133583225.1">
    <property type="nucleotide sequence ID" value="NZ_SNYV01000011.1"/>
</dbReference>
<dbReference type="EMBL" id="SNYV01000011">
    <property type="protein sequence ID" value="TDQ79432.1"/>
    <property type="molecule type" value="Genomic_DNA"/>
</dbReference>
<comment type="caution">
    <text evidence="1">The sequence shown here is derived from an EMBL/GenBank/DDBJ whole genome shotgun (WGS) entry which is preliminary data.</text>
</comment>
<sequence>MKNAIIIFLLFTLCGQTYAQSIVDFFYSIPAEYLDNLSYVERKHLIEDESLTKDDLKHMGFTIELPRKGKDIRISFNPINETYFNREYSKYLKYRSKTYRFDKAKELFDPEF</sequence>
<organism evidence="1 2">
    <name type="scientific">Sphingobacterium yanglingense</name>
    <dbReference type="NCBI Taxonomy" id="1437280"/>
    <lineage>
        <taxon>Bacteria</taxon>
        <taxon>Pseudomonadati</taxon>
        <taxon>Bacteroidota</taxon>
        <taxon>Sphingobacteriia</taxon>
        <taxon>Sphingobacteriales</taxon>
        <taxon>Sphingobacteriaceae</taxon>
        <taxon>Sphingobacterium</taxon>
    </lineage>
</organism>